<organism evidence="2 3">
    <name type="scientific">Acorus calamus</name>
    <name type="common">Sweet flag</name>
    <dbReference type="NCBI Taxonomy" id="4465"/>
    <lineage>
        <taxon>Eukaryota</taxon>
        <taxon>Viridiplantae</taxon>
        <taxon>Streptophyta</taxon>
        <taxon>Embryophyta</taxon>
        <taxon>Tracheophyta</taxon>
        <taxon>Spermatophyta</taxon>
        <taxon>Magnoliopsida</taxon>
        <taxon>Liliopsida</taxon>
        <taxon>Acoraceae</taxon>
        <taxon>Acorus</taxon>
    </lineage>
</organism>
<keyword evidence="3" id="KW-1185">Reference proteome</keyword>
<dbReference type="Proteomes" id="UP001180020">
    <property type="component" value="Unassembled WGS sequence"/>
</dbReference>
<evidence type="ECO:0008006" key="4">
    <source>
        <dbReference type="Google" id="ProtNLM"/>
    </source>
</evidence>
<proteinExistence type="predicted"/>
<name>A0AAV9DPQ0_ACOCL</name>
<gene>
    <name evidence="2" type="ORF">QJS10_CPB11g00078</name>
</gene>
<reference evidence="2" key="2">
    <citation type="submission" date="2023-06" db="EMBL/GenBank/DDBJ databases">
        <authorList>
            <person name="Ma L."/>
            <person name="Liu K.-W."/>
            <person name="Li Z."/>
            <person name="Hsiao Y.-Y."/>
            <person name="Qi Y."/>
            <person name="Fu T."/>
            <person name="Tang G."/>
            <person name="Zhang D."/>
            <person name="Sun W.-H."/>
            <person name="Liu D.-K."/>
            <person name="Li Y."/>
            <person name="Chen G.-Z."/>
            <person name="Liu X.-D."/>
            <person name="Liao X.-Y."/>
            <person name="Jiang Y.-T."/>
            <person name="Yu X."/>
            <person name="Hao Y."/>
            <person name="Huang J."/>
            <person name="Zhao X.-W."/>
            <person name="Ke S."/>
            <person name="Chen Y.-Y."/>
            <person name="Wu W.-L."/>
            <person name="Hsu J.-L."/>
            <person name="Lin Y.-F."/>
            <person name="Huang M.-D."/>
            <person name="Li C.-Y."/>
            <person name="Huang L."/>
            <person name="Wang Z.-W."/>
            <person name="Zhao X."/>
            <person name="Zhong W.-Y."/>
            <person name="Peng D.-H."/>
            <person name="Ahmad S."/>
            <person name="Lan S."/>
            <person name="Zhang J.-S."/>
            <person name="Tsai W.-C."/>
            <person name="Van De Peer Y."/>
            <person name="Liu Z.-J."/>
        </authorList>
    </citation>
    <scope>NUCLEOTIDE SEQUENCE</scope>
    <source>
        <strain evidence="2">CP</strain>
        <tissue evidence="2">Leaves</tissue>
    </source>
</reference>
<evidence type="ECO:0000313" key="3">
    <source>
        <dbReference type="Proteomes" id="UP001180020"/>
    </source>
</evidence>
<dbReference type="Pfam" id="PF22272">
    <property type="entry name" value="LEA_3b"/>
    <property type="match status" value="1"/>
</dbReference>
<evidence type="ECO:0000313" key="2">
    <source>
        <dbReference type="EMBL" id="KAK1303178.1"/>
    </source>
</evidence>
<dbReference type="AlphaFoldDB" id="A0AAV9DPQ0"/>
<comment type="caution">
    <text evidence="2">The sequence shown here is derived from an EMBL/GenBank/DDBJ whole genome shotgun (WGS) entry which is preliminary data.</text>
</comment>
<accession>A0AAV9DPQ0</accession>
<dbReference type="InterPro" id="IPR039291">
    <property type="entry name" value="At5g17165-like"/>
</dbReference>
<dbReference type="PANTHER" id="PTHR35122:SF2">
    <property type="entry name" value="OS04G0598000 PROTEIN"/>
    <property type="match status" value="1"/>
</dbReference>
<protein>
    <recommendedName>
        <fullName evidence="4">Late embryogenesis abundant protein</fullName>
    </recommendedName>
</protein>
<dbReference type="PANTHER" id="PTHR35122">
    <property type="entry name" value="OSJNBA0093F12.14 PROTEIN"/>
    <property type="match status" value="1"/>
</dbReference>
<dbReference type="EMBL" id="JAUJYO010000011">
    <property type="protein sequence ID" value="KAK1303178.1"/>
    <property type="molecule type" value="Genomic_DNA"/>
</dbReference>
<feature type="region of interest" description="Disordered" evidence="1">
    <location>
        <begin position="63"/>
        <end position="82"/>
    </location>
</feature>
<evidence type="ECO:0000256" key="1">
    <source>
        <dbReference type="SAM" id="MobiDB-lite"/>
    </source>
</evidence>
<sequence>MAAKSIAGLRNSLANHFCIGRSPHPSLFFPFSTGWTHVSGYEKNVEEQVRPCVVPDDVIRPGSDKYWGPHPETGVFGPTTENGGVGFTASTVVSDGGGGGASVLDQKAWFRPLEDVDNPQQYNA</sequence>
<reference evidence="2" key="1">
    <citation type="journal article" date="2023" name="Nat. Commun.">
        <title>Diploid and tetraploid genomes of Acorus and the evolution of monocots.</title>
        <authorList>
            <person name="Ma L."/>
            <person name="Liu K.W."/>
            <person name="Li Z."/>
            <person name="Hsiao Y.Y."/>
            <person name="Qi Y."/>
            <person name="Fu T."/>
            <person name="Tang G.D."/>
            <person name="Zhang D."/>
            <person name="Sun W.H."/>
            <person name="Liu D.K."/>
            <person name="Li Y."/>
            <person name="Chen G.Z."/>
            <person name="Liu X.D."/>
            <person name="Liao X.Y."/>
            <person name="Jiang Y.T."/>
            <person name="Yu X."/>
            <person name="Hao Y."/>
            <person name="Huang J."/>
            <person name="Zhao X.W."/>
            <person name="Ke S."/>
            <person name="Chen Y.Y."/>
            <person name="Wu W.L."/>
            <person name="Hsu J.L."/>
            <person name="Lin Y.F."/>
            <person name="Huang M.D."/>
            <person name="Li C.Y."/>
            <person name="Huang L."/>
            <person name="Wang Z.W."/>
            <person name="Zhao X."/>
            <person name="Zhong W.Y."/>
            <person name="Peng D.H."/>
            <person name="Ahmad S."/>
            <person name="Lan S."/>
            <person name="Zhang J.S."/>
            <person name="Tsai W.C."/>
            <person name="Van de Peer Y."/>
            <person name="Liu Z.J."/>
        </authorList>
    </citation>
    <scope>NUCLEOTIDE SEQUENCE</scope>
    <source>
        <strain evidence="2">CP</strain>
    </source>
</reference>